<feature type="domain" description="HRDC" evidence="10">
    <location>
        <begin position="459"/>
        <end position="539"/>
    </location>
</feature>
<keyword evidence="3" id="KW-0540">Nuclease</keyword>
<dbReference type="Proteomes" id="UP000018144">
    <property type="component" value="Unassembled WGS sequence"/>
</dbReference>
<evidence type="ECO:0000256" key="4">
    <source>
        <dbReference type="ARBA" id="ARBA00022801"/>
    </source>
</evidence>
<reference evidence="11 12" key="1">
    <citation type="journal article" date="2013" name="PLoS Genet.">
        <title>The genome and development-dependent transcriptomes of Pyronema confluens: a window into fungal evolution.</title>
        <authorList>
            <person name="Traeger S."/>
            <person name="Altegoer F."/>
            <person name="Freitag M."/>
            <person name="Gabaldon T."/>
            <person name="Kempken F."/>
            <person name="Kumar A."/>
            <person name="Marcet-Houben M."/>
            <person name="Poggeler S."/>
            <person name="Stajich J.E."/>
            <person name="Nowrousian M."/>
        </authorList>
    </citation>
    <scope>NUCLEOTIDE SEQUENCE [LARGE SCALE GENOMIC DNA]</scope>
    <source>
        <strain evidence="12">CBS 100304</strain>
        <tissue evidence="11">Vegetative mycelium</tissue>
    </source>
</reference>
<dbReference type="AlphaFoldDB" id="U4LC10"/>
<dbReference type="STRING" id="1076935.U4LC10"/>
<dbReference type="InterPro" id="IPR045092">
    <property type="entry name" value="Rrp6-like"/>
</dbReference>
<dbReference type="GO" id="GO:0071044">
    <property type="term" value="P:histone mRNA catabolic process"/>
    <property type="evidence" value="ECO:0007669"/>
    <property type="project" value="TreeGrafter"/>
</dbReference>
<dbReference type="Pfam" id="PF08066">
    <property type="entry name" value="PMC2NT"/>
    <property type="match status" value="1"/>
</dbReference>
<keyword evidence="6 11" id="KW-0269">Exonuclease</keyword>
<dbReference type="Pfam" id="PF01612">
    <property type="entry name" value="DNA_pol_A_exo1"/>
    <property type="match status" value="1"/>
</dbReference>
<dbReference type="CDD" id="cd06147">
    <property type="entry name" value="Rrp6p_like_exo"/>
    <property type="match status" value="1"/>
</dbReference>
<feature type="compositionally biased region" description="Basic residues" evidence="9">
    <location>
        <begin position="702"/>
        <end position="711"/>
    </location>
</feature>
<dbReference type="InterPro" id="IPR002562">
    <property type="entry name" value="3'-5'_exonuclease_dom"/>
</dbReference>
<evidence type="ECO:0000256" key="3">
    <source>
        <dbReference type="ARBA" id="ARBA00022722"/>
    </source>
</evidence>
<keyword evidence="2" id="KW-0698">rRNA processing</keyword>
<dbReference type="Pfam" id="PF00570">
    <property type="entry name" value="HRDC"/>
    <property type="match status" value="1"/>
</dbReference>
<dbReference type="GO" id="GO:0000467">
    <property type="term" value="P:exonucleolytic trimming to generate mature 3'-end of 5.8S rRNA from tricistronic rRNA transcript (SSU-rRNA, 5.8S rRNA, LSU-rRNA)"/>
    <property type="evidence" value="ECO:0007669"/>
    <property type="project" value="InterPro"/>
</dbReference>
<dbReference type="GO" id="GO:0000176">
    <property type="term" value="C:nuclear exosome (RNase complex)"/>
    <property type="evidence" value="ECO:0007669"/>
    <property type="project" value="InterPro"/>
</dbReference>
<dbReference type="GO" id="GO:0071038">
    <property type="term" value="P:TRAMP-dependent tRNA surveillance pathway"/>
    <property type="evidence" value="ECO:0007669"/>
    <property type="project" value="TreeGrafter"/>
</dbReference>
<organism evidence="11 12">
    <name type="scientific">Pyronema omphalodes (strain CBS 100304)</name>
    <name type="common">Pyronema confluens</name>
    <dbReference type="NCBI Taxonomy" id="1076935"/>
    <lineage>
        <taxon>Eukaryota</taxon>
        <taxon>Fungi</taxon>
        <taxon>Dikarya</taxon>
        <taxon>Ascomycota</taxon>
        <taxon>Pezizomycotina</taxon>
        <taxon>Pezizomycetes</taxon>
        <taxon>Pezizales</taxon>
        <taxon>Pyronemataceae</taxon>
        <taxon>Pyronema</taxon>
    </lineage>
</organism>
<evidence type="ECO:0000256" key="9">
    <source>
        <dbReference type="SAM" id="MobiDB-lite"/>
    </source>
</evidence>
<dbReference type="InterPro" id="IPR012337">
    <property type="entry name" value="RNaseH-like_sf"/>
</dbReference>
<comment type="subcellular location">
    <subcellularLocation>
        <location evidence="1">Nucleus</location>
    </subcellularLocation>
</comment>
<evidence type="ECO:0000256" key="6">
    <source>
        <dbReference type="ARBA" id="ARBA00022839"/>
    </source>
</evidence>
<evidence type="ECO:0000313" key="12">
    <source>
        <dbReference type="Proteomes" id="UP000018144"/>
    </source>
</evidence>
<evidence type="ECO:0000313" key="11">
    <source>
        <dbReference type="EMBL" id="CCX17119.1"/>
    </source>
</evidence>
<keyword evidence="7" id="KW-0539">Nucleus</keyword>
<evidence type="ECO:0000256" key="1">
    <source>
        <dbReference type="ARBA" id="ARBA00004123"/>
    </source>
</evidence>
<dbReference type="GO" id="GO:0071039">
    <property type="term" value="P:nuclear polyadenylation-dependent CUT catabolic process"/>
    <property type="evidence" value="ECO:0007669"/>
    <property type="project" value="TreeGrafter"/>
</dbReference>
<keyword evidence="12" id="KW-1185">Reference proteome</keyword>
<proteinExistence type="inferred from homology"/>
<keyword evidence="4" id="KW-0378">Hydrolase</keyword>
<dbReference type="GO" id="GO:0071051">
    <property type="term" value="P:poly(A)-dependent snoRNA 3'-end processing"/>
    <property type="evidence" value="ECO:0007669"/>
    <property type="project" value="TreeGrafter"/>
</dbReference>
<evidence type="ECO:0000256" key="7">
    <source>
        <dbReference type="ARBA" id="ARBA00023242"/>
    </source>
</evidence>
<dbReference type="GO" id="GO:0071036">
    <property type="term" value="P:nuclear polyadenylation-dependent snoRNA catabolic process"/>
    <property type="evidence" value="ECO:0007669"/>
    <property type="project" value="TreeGrafter"/>
</dbReference>
<keyword evidence="5" id="KW-0271">Exosome</keyword>
<dbReference type="InterPro" id="IPR044876">
    <property type="entry name" value="HRDC_dom_sf"/>
</dbReference>
<comment type="similarity">
    <text evidence="8">Belongs to the exosome component 10/RRP6 family.</text>
</comment>
<dbReference type="InterPro" id="IPR012588">
    <property type="entry name" value="Exosome-assoc_fac_Rrp6_N"/>
</dbReference>
<sequence length="792" mass="89267">MTDSPSEFSQFQDGIFGALMPTVKAIGTLAAGDIDFQRSSDGEFAKAADATGARILELANLLLKSAALGGDIDSPVLKEEDDVDTKWSGIVDVADFLLERADTSLDEYTGAIKQKNPEPLPGAAKAQAKQLSRSQQKAQSYWASANSWSTKHLNKPQLLFDVKPNNFDDSPFRPLLVTKPNAKIPYEKSFEMFTNEKGSKQYIHPYIEEIKSMEYPASVFEHKEPQEYLPFEDTEATMVDTPELLSEMLNELKEAKEIAIDLEHHDQRSYIGIVCLMQISTRSKDWIVDTLKLRGELQVLNEVFTNPSILKVLHGASMDIIWLQRDFGLYIVGLFDTYWAARTLGFQGHGLAFLLKRYVDFDADKQYQLADWRLRPLPEGMFNYARSDTHFLLYIYDHLRNELIGKSSFEDPENKLNTVLHNSQEVSLRLYERESYDAEGGDGQNGWRNMLGRTNEGLNPMQAAVFKAVHQWRDKVAREEDESVAYIMARHQLFNLARKMPVDAAGVLGCCPRPSPPVTSRAQEIVDAIAEAKLRPEVLEWQKSLAVAVAPVVSEDATAQQEPERSIKTDYLNPSAEELSKLRVSTSVFWGPCAYSSLWEPVKEEADIRLAVPLPQLTAEVFVTDDGVVKKNKEERPEHEYIKNRPVKKNDEVIIVKSLGGRKRKVEEAVSEEDAEVAEAAPKEDAFSGDGDEVMIPEGAKKKDRSSKKRKSIEGQDEAQEQMKGEKEPMKPFDYASAPTVLNQKPEPENKKDKHKKKKAFNPYAASSNAPKGLNRKNQERTGRSSTFQHKK</sequence>
<evidence type="ECO:0000256" key="2">
    <source>
        <dbReference type="ARBA" id="ARBA00022552"/>
    </source>
</evidence>
<evidence type="ECO:0000259" key="10">
    <source>
        <dbReference type="PROSITE" id="PS50967"/>
    </source>
</evidence>
<evidence type="ECO:0000256" key="8">
    <source>
        <dbReference type="ARBA" id="ARBA00043957"/>
    </source>
</evidence>
<dbReference type="SMART" id="SM00474">
    <property type="entry name" value="35EXOc"/>
    <property type="match status" value="1"/>
</dbReference>
<name>U4LC10_PYROM</name>
<dbReference type="GO" id="GO:0000166">
    <property type="term" value="F:nucleotide binding"/>
    <property type="evidence" value="ECO:0007669"/>
    <property type="project" value="InterPro"/>
</dbReference>
<dbReference type="PANTHER" id="PTHR12124:SF47">
    <property type="entry name" value="EXOSOME COMPONENT 10"/>
    <property type="match status" value="1"/>
</dbReference>
<dbReference type="GO" id="GO:0071040">
    <property type="term" value="P:nuclear polyadenylation-dependent antisense transcript catabolic process"/>
    <property type="evidence" value="ECO:0007669"/>
    <property type="project" value="TreeGrafter"/>
</dbReference>
<gene>
    <name evidence="11" type="ORF">PCON_04048</name>
</gene>
<dbReference type="InterPro" id="IPR036397">
    <property type="entry name" value="RNaseH_sf"/>
</dbReference>
<dbReference type="GO" id="GO:0003727">
    <property type="term" value="F:single-stranded RNA binding"/>
    <property type="evidence" value="ECO:0007669"/>
    <property type="project" value="TreeGrafter"/>
</dbReference>
<dbReference type="InterPro" id="IPR049559">
    <property type="entry name" value="Rrp6p-like_exo"/>
</dbReference>
<dbReference type="InterPro" id="IPR002121">
    <property type="entry name" value="HRDC_dom"/>
</dbReference>
<dbReference type="GO" id="GO:0071037">
    <property type="term" value="P:nuclear polyadenylation-dependent snRNA catabolic process"/>
    <property type="evidence" value="ECO:0007669"/>
    <property type="project" value="TreeGrafter"/>
</dbReference>
<dbReference type="EMBL" id="HF936576">
    <property type="protein sequence ID" value="CCX17119.1"/>
    <property type="molecule type" value="Genomic_DNA"/>
</dbReference>
<dbReference type="GO" id="GO:0005730">
    <property type="term" value="C:nucleolus"/>
    <property type="evidence" value="ECO:0007669"/>
    <property type="project" value="TreeGrafter"/>
</dbReference>
<dbReference type="PROSITE" id="PS50967">
    <property type="entry name" value="HRDC"/>
    <property type="match status" value="1"/>
</dbReference>
<dbReference type="GO" id="GO:0000175">
    <property type="term" value="F:3'-5'-RNA exonuclease activity"/>
    <property type="evidence" value="ECO:0007669"/>
    <property type="project" value="InterPro"/>
</dbReference>
<dbReference type="Gene3D" id="3.30.420.10">
    <property type="entry name" value="Ribonuclease H-like superfamily/Ribonuclease H"/>
    <property type="match status" value="1"/>
</dbReference>
<dbReference type="SUPFAM" id="SSF53098">
    <property type="entry name" value="Ribonuclease H-like"/>
    <property type="match status" value="1"/>
</dbReference>
<dbReference type="FunFam" id="3.30.420.10:FF:000059">
    <property type="entry name" value="Exosome complex exonuclease Rrp6"/>
    <property type="match status" value="1"/>
</dbReference>
<dbReference type="OMA" id="TMDIIWL"/>
<dbReference type="InterPro" id="IPR010997">
    <property type="entry name" value="HRDC-like_sf"/>
</dbReference>
<accession>U4LC10</accession>
<dbReference type="eggNOG" id="KOG2206">
    <property type="taxonomic scope" value="Eukaryota"/>
</dbReference>
<dbReference type="GO" id="GO:0071035">
    <property type="term" value="P:nuclear polyadenylation-dependent rRNA catabolic process"/>
    <property type="evidence" value="ECO:0007669"/>
    <property type="project" value="TreeGrafter"/>
</dbReference>
<dbReference type="SMART" id="SM00341">
    <property type="entry name" value="HRDC"/>
    <property type="match status" value="1"/>
</dbReference>
<dbReference type="SUPFAM" id="SSF47819">
    <property type="entry name" value="HRDC-like"/>
    <property type="match status" value="1"/>
</dbReference>
<feature type="compositionally biased region" description="Basic and acidic residues" evidence="9">
    <location>
        <begin position="721"/>
        <end position="731"/>
    </location>
</feature>
<protein>
    <submittedName>
        <fullName evidence="11">Similar to Exosome complex exonuclease rrp6 acc. no. Q10146</fullName>
    </submittedName>
</protein>
<evidence type="ECO:0000256" key="5">
    <source>
        <dbReference type="ARBA" id="ARBA00022835"/>
    </source>
</evidence>
<dbReference type="PANTHER" id="PTHR12124">
    <property type="entry name" value="POLYMYOSITIS/SCLERODERMA AUTOANTIGEN-RELATED"/>
    <property type="match status" value="1"/>
</dbReference>
<dbReference type="OrthoDB" id="2250022at2759"/>
<dbReference type="Gene3D" id="1.10.150.80">
    <property type="entry name" value="HRDC domain"/>
    <property type="match status" value="1"/>
</dbReference>
<feature type="region of interest" description="Disordered" evidence="9">
    <location>
        <begin position="673"/>
        <end position="792"/>
    </location>
</feature>
<dbReference type="FunFam" id="1.10.150.80:FF:000001">
    <property type="entry name" value="Putative exosome component 10"/>
    <property type="match status" value="1"/>
</dbReference>